<feature type="signal peptide" evidence="2">
    <location>
        <begin position="1"/>
        <end position="23"/>
    </location>
</feature>
<gene>
    <name evidence="4" type="ORF">IAC52_03660</name>
</gene>
<dbReference type="EMBL" id="DVMV01000025">
    <property type="protein sequence ID" value="HIU45376.1"/>
    <property type="molecule type" value="Genomic_DNA"/>
</dbReference>
<dbReference type="InterPro" id="IPR036866">
    <property type="entry name" value="RibonucZ/Hydroxyglut_hydro"/>
</dbReference>
<dbReference type="InterPro" id="IPR001279">
    <property type="entry name" value="Metallo-B-lactamas"/>
</dbReference>
<protein>
    <submittedName>
        <fullName evidence="4">MBL fold metallo-hydrolase</fullName>
    </submittedName>
</protein>
<dbReference type="Pfam" id="PF00753">
    <property type="entry name" value="Lactamase_B"/>
    <property type="match status" value="2"/>
</dbReference>
<dbReference type="CDD" id="cd07731">
    <property type="entry name" value="ComA-like_MBL-fold"/>
    <property type="match status" value="1"/>
</dbReference>
<feature type="domain" description="Metallo-beta-lactamase" evidence="3">
    <location>
        <begin position="94"/>
        <end position="346"/>
    </location>
</feature>
<comment type="caution">
    <text evidence="4">The sequence shown here is derived from an EMBL/GenBank/DDBJ whole genome shotgun (WGS) entry which is preliminary data.</text>
</comment>
<dbReference type="Gene3D" id="3.60.15.10">
    <property type="entry name" value="Ribonuclease Z/Hydroxyacylglutathione hydrolase-like"/>
    <property type="match status" value="1"/>
</dbReference>
<evidence type="ECO:0000256" key="1">
    <source>
        <dbReference type="SAM" id="MobiDB-lite"/>
    </source>
</evidence>
<accession>A0A9D1LP03</accession>
<reference evidence="4" key="1">
    <citation type="submission" date="2020-10" db="EMBL/GenBank/DDBJ databases">
        <authorList>
            <person name="Gilroy R."/>
        </authorList>
    </citation>
    <scope>NUCLEOTIDE SEQUENCE</scope>
    <source>
        <strain evidence="4">ChiGjej1B1-22543</strain>
    </source>
</reference>
<dbReference type="SUPFAM" id="SSF56281">
    <property type="entry name" value="Metallo-hydrolase/oxidoreductase"/>
    <property type="match status" value="1"/>
</dbReference>
<feature type="chain" id="PRO_5039454952" evidence="2">
    <location>
        <begin position="24"/>
        <end position="437"/>
    </location>
</feature>
<reference evidence="4" key="2">
    <citation type="journal article" date="2021" name="PeerJ">
        <title>Extensive microbial diversity within the chicken gut microbiome revealed by metagenomics and culture.</title>
        <authorList>
            <person name="Gilroy R."/>
            <person name="Ravi A."/>
            <person name="Getino M."/>
            <person name="Pursley I."/>
            <person name="Horton D.L."/>
            <person name="Alikhan N.F."/>
            <person name="Baker D."/>
            <person name="Gharbi K."/>
            <person name="Hall N."/>
            <person name="Watson M."/>
            <person name="Adriaenssens E.M."/>
            <person name="Foster-Nyarko E."/>
            <person name="Jarju S."/>
            <person name="Secka A."/>
            <person name="Antonio M."/>
            <person name="Oren A."/>
            <person name="Chaudhuri R.R."/>
            <person name="La Ragione R."/>
            <person name="Hildebrand F."/>
            <person name="Pallen M.J."/>
        </authorList>
    </citation>
    <scope>NUCLEOTIDE SEQUENCE</scope>
    <source>
        <strain evidence="4">ChiGjej1B1-22543</strain>
    </source>
</reference>
<sequence length="437" mass="48144">MKQRKSKRTLAILLPLLALSLSSCDIFDLLGRGDKGESSSAETSSSQHTSSSNSPSPIVTSSGTMASTTTTDSSIIESYDEIEFHFLQVGNGYTGDCIYVRAVDNDILIDAGSRKGSSKTIKAYLDQYVEDGKLEYVVATHAHQDHIAGFVGSSNSKYEGGRDGILYTYDVGNIIDFAYYDDWGDKATYSNADPLPADADVTAIYEDYREARDFAIGRGATWRTVGEIWENGEEEWKSIDLGEGIKMDILYNYFYDHTSADVKDLGSYSFSDQNDCSVCLLFSQGDRHFLFTGDAEEAAEHSLVAYNDIPECELFKAGHHGSYTASGDELLSRVKPKIVCVCCCAGNTEYASDPAHTFPAQEAIDRIAKYTDQVYVTTLGSMDSLSYNEPMNGDIIVKSRKPDEEVEINCSASPLPLKDQPWFKENRTCPSSWQTAS</sequence>
<evidence type="ECO:0000313" key="4">
    <source>
        <dbReference type="EMBL" id="HIU45376.1"/>
    </source>
</evidence>
<evidence type="ECO:0000256" key="2">
    <source>
        <dbReference type="SAM" id="SignalP"/>
    </source>
</evidence>
<dbReference type="PANTHER" id="PTHR30619">
    <property type="entry name" value="DNA INTERNALIZATION/COMPETENCE PROTEIN COMEC/REC2"/>
    <property type="match status" value="1"/>
</dbReference>
<dbReference type="InterPro" id="IPR052159">
    <property type="entry name" value="Competence_DNA_uptake"/>
</dbReference>
<dbReference type="InterPro" id="IPR035681">
    <property type="entry name" value="ComA-like_MBL"/>
</dbReference>
<feature type="compositionally biased region" description="Low complexity" evidence="1">
    <location>
        <begin position="38"/>
        <end position="66"/>
    </location>
</feature>
<dbReference type="AlphaFoldDB" id="A0A9D1LP03"/>
<dbReference type="Proteomes" id="UP000824070">
    <property type="component" value="Unassembled WGS sequence"/>
</dbReference>
<keyword evidence="2" id="KW-0732">Signal</keyword>
<evidence type="ECO:0000313" key="5">
    <source>
        <dbReference type="Proteomes" id="UP000824070"/>
    </source>
</evidence>
<dbReference type="SMART" id="SM00849">
    <property type="entry name" value="Lactamase_B"/>
    <property type="match status" value="1"/>
</dbReference>
<dbReference type="PANTHER" id="PTHR30619:SF1">
    <property type="entry name" value="RECOMBINATION PROTEIN 2"/>
    <property type="match status" value="1"/>
</dbReference>
<evidence type="ECO:0000259" key="3">
    <source>
        <dbReference type="SMART" id="SM00849"/>
    </source>
</evidence>
<feature type="region of interest" description="Disordered" evidence="1">
    <location>
        <begin position="37"/>
        <end position="66"/>
    </location>
</feature>
<dbReference type="PROSITE" id="PS51257">
    <property type="entry name" value="PROKAR_LIPOPROTEIN"/>
    <property type="match status" value="1"/>
</dbReference>
<proteinExistence type="predicted"/>
<name>A0A9D1LP03_9FIRM</name>
<organism evidence="4 5">
    <name type="scientific">Candidatus Alloenteromonas pullicola</name>
    <dbReference type="NCBI Taxonomy" id="2840784"/>
    <lineage>
        <taxon>Bacteria</taxon>
        <taxon>Bacillati</taxon>
        <taxon>Bacillota</taxon>
        <taxon>Bacillota incertae sedis</taxon>
        <taxon>Candidatus Alloenteromonas</taxon>
    </lineage>
</organism>